<organism evidence="7 8">
    <name type="scientific">Fusarium globosum</name>
    <dbReference type="NCBI Taxonomy" id="78864"/>
    <lineage>
        <taxon>Eukaryota</taxon>
        <taxon>Fungi</taxon>
        <taxon>Dikarya</taxon>
        <taxon>Ascomycota</taxon>
        <taxon>Pezizomycotina</taxon>
        <taxon>Sordariomycetes</taxon>
        <taxon>Hypocreomycetidae</taxon>
        <taxon>Hypocreales</taxon>
        <taxon>Nectriaceae</taxon>
        <taxon>Fusarium</taxon>
        <taxon>Fusarium fujikuroi species complex</taxon>
    </lineage>
</organism>
<reference evidence="7 8" key="1">
    <citation type="submission" date="2020-05" db="EMBL/GenBank/DDBJ databases">
        <title>Identification and distribution of gene clusters putatively required for synthesis of sphingolipid metabolism inhibitors in phylogenetically diverse species of the filamentous fungus Fusarium.</title>
        <authorList>
            <person name="Kim H.-S."/>
            <person name="Busman M."/>
            <person name="Brown D.W."/>
            <person name="Divon H."/>
            <person name="Uhlig S."/>
            <person name="Proctor R.H."/>
        </authorList>
    </citation>
    <scope>NUCLEOTIDE SEQUENCE [LARGE SCALE GENOMIC DNA]</scope>
    <source>
        <strain evidence="7 8">NRRL 26131</strain>
    </source>
</reference>
<dbReference type="Pfam" id="PF04082">
    <property type="entry name" value="Fungal_trans"/>
    <property type="match status" value="1"/>
</dbReference>
<evidence type="ECO:0000313" key="8">
    <source>
        <dbReference type="Proteomes" id="UP000532311"/>
    </source>
</evidence>
<keyword evidence="8" id="KW-1185">Reference proteome</keyword>
<dbReference type="GO" id="GO:0005634">
    <property type="term" value="C:nucleus"/>
    <property type="evidence" value="ECO:0007669"/>
    <property type="project" value="UniProtKB-SubCell"/>
</dbReference>
<keyword evidence="4" id="KW-0804">Transcription</keyword>
<keyword evidence="3" id="KW-0238">DNA-binding</keyword>
<evidence type="ECO:0000256" key="3">
    <source>
        <dbReference type="ARBA" id="ARBA00023125"/>
    </source>
</evidence>
<dbReference type="AlphaFoldDB" id="A0A8H5YPB5"/>
<feature type="domain" description="Xylanolytic transcriptional activator regulatory" evidence="6">
    <location>
        <begin position="204"/>
        <end position="279"/>
    </location>
</feature>
<evidence type="ECO:0000256" key="4">
    <source>
        <dbReference type="ARBA" id="ARBA00023163"/>
    </source>
</evidence>
<dbReference type="GO" id="GO:0006351">
    <property type="term" value="P:DNA-templated transcription"/>
    <property type="evidence" value="ECO:0007669"/>
    <property type="project" value="InterPro"/>
</dbReference>
<keyword evidence="2" id="KW-0805">Transcription regulation</keyword>
<evidence type="ECO:0000256" key="1">
    <source>
        <dbReference type="ARBA" id="ARBA00004123"/>
    </source>
</evidence>
<sequence length="677" mass="74112">MPPSPSTALTAGSENTAGGMGHGLLDLAADQPSFGDSTCVAFSQQILQCLSPDNLPSSSPDYPYYRDSAFARQVKGTAACKLPDRIRAHLLVRVFLRFIGHDYHFFLERDFLRQLDNAYNVNATTCYDTVWACKFFVVLALGELYSTSAMPSSESRPCQVPGVNYFVTATHLLQDLYEDPTISQIETLTLFCFYSNALGRIKSANNYIGIALRLSTSLGLHRHSNREYSGLQPLDHQHRVRLWWTVYIFERTTTARLGLPAAIQEADINVEMPSSDNFSADVQQQLGSPDHLIAHINLARITGLIKYDGCGPLNASSDKFVEHLRLVLQKLRKWDSHVPSNLRWSPGASRSVVSLQLHFNQCVILATRPILLDALMAKITGNREPQAAQLPLTGTLETLAEACVSAARTSNTIFSYLFVESSLAVRGYFDAHHLFASTLALIISTSISPNASDSDSVQTAFQLMKLMKENGNVAAANYFPRLQQIQSAFCRMMTSTPTTRQVADIAQTLSSSMQGDTAPLPILSPTTEIDNHDRPSFGFFDTLTDASTGFFESGRARLSVDPLDNPLLEAFLDHAGSGGEGSLGSAVEGMGFLWAPGLASQPAGLRQDIGRSGEDLTEGRLAIYADNRGSAFTESLTSTKQIWTPLRSATTPPPHFYLWLSGKYLLCMPVAIKVSIG</sequence>
<evidence type="ECO:0000256" key="5">
    <source>
        <dbReference type="ARBA" id="ARBA00023242"/>
    </source>
</evidence>
<dbReference type="PANTHER" id="PTHR47540:SF6">
    <property type="entry name" value="ZN(II)2CYS6 TRANSCRIPTION FACTOR (EUROFUNG)"/>
    <property type="match status" value="1"/>
</dbReference>
<evidence type="ECO:0000259" key="6">
    <source>
        <dbReference type="SMART" id="SM00906"/>
    </source>
</evidence>
<protein>
    <submittedName>
        <fullName evidence="7">Transcriptional regulatory</fullName>
    </submittedName>
</protein>
<evidence type="ECO:0000313" key="7">
    <source>
        <dbReference type="EMBL" id="KAF5715804.1"/>
    </source>
</evidence>
<dbReference type="GO" id="GO:0045944">
    <property type="term" value="P:positive regulation of transcription by RNA polymerase II"/>
    <property type="evidence" value="ECO:0007669"/>
    <property type="project" value="TreeGrafter"/>
</dbReference>
<proteinExistence type="predicted"/>
<dbReference type="InterPro" id="IPR007219">
    <property type="entry name" value="XnlR_reg_dom"/>
</dbReference>
<dbReference type="CDD" id="cd12148">
    <property type="entry name" value="fungal_TF_MHR"/>
    <property type="match status" value="1"/>
</dbReference>
<dbReference type="EMBL" id="JAAQPF010000103">
    <property type="protein sequence ID" value="KAF5715804.1"/>
    <property type="molecule type" value="Genomic_DNA"/>
</dbReference>
<evidence type="ECO:0000256" key="2">
    <source>
        <dbReference type="ARBA" id="ARBA00023015"/>
    </source>
</evidence>
<dbReference type="InterPro" id="IPR051711">
    <property type="entry name" value="Stress_Response_Reg"/>
</dbReference>
<accession>A0A8H5YPB5</accession>
<dbReference type="Proteomes" id="UP000532311">
    <property type="component" value="Unassembled WGS sequence"/>
</dbReference>
<dbReference type="SMART" id="SM00906">
    <property type="entry name" value="Fungal_trans"/>
    <property type="match status" value="1"/>
</dbReference>
<name>A0A8H5YPB5_9HYPO</name>
<dbReference type="GO" id="GO:0043565">
    <property type="term" value="F:sequence-specific DNA binding"/>
    <property type="evidence" value="ECO:0007669"/>
    <property type="project" value="TreeGrafter"/>
</dbReference>
<dbReference type="PANTHER" id="PTHR47540">
    <property type="entry name" value="THIAMINE REPRESSIBLE GENES REGULATORY PROTEIN THI5"/>
    <property type="match status" value="1"/>
</dbReference>
<dbReference type="GO" id="GO:0008270">
    <property type="term" value="F:zinc ion binding"/>
    <property type="evidence" value="ECO:0007669"/>
    <property type="project" value="InterPro"/>
</dbReference>
<comment type="subcellular location">
    <subcellularLocation>
        <location evidence="1">Nucleus</location>
    </subcellularLocation>
</comment>
<gene>
    <name evidence="7" type="ORF">FGLOB1_2841</name>
</gene>
<comment type="caution">
    <text evidence="7">The sequence shown here is derived from an EMBL/GenBank/DDBJ whole genome shotgun (WGS) entry which is preliminary data.</text>
</comment>
<keyword evidence="5" id="KW-0539">Nucleus</keyword>